<name>A0A0N4ZWX6_PARTI</name>
<reference evidence="2" key="1">
    <citation type="submission" date="2017-02" db="UniProtKB">
        <authorList>
            <consortium name="WormBaseParasite"/>
        </authorList>
    </citation>
    <scope>IDENTIFICATION</scope>
</reference>
<dbReference type="AlphaFoldDB" id="A0A0N4ZWX6"/>
<proteinExistence type="predicted"/>
<dbReference type="Pfam" id="PF15389">
    <property type="entry name" value="DUF4612"/>
    <property type="match status" value="1"/>
</dbReference>
<organism evidence="1 2">
    <name type="scientific">Parastrongyloides trichosuri</name>
    <name type="common">Possum-specific nematode worm</name>
    <dbReference type="NCBI Taxonomy" id="131310"/>
    <lineage>
        <taxon>Eukaryota</taxon>
        <taxon>Metazoa</taxon>
        <taxon>Ecdysozoa</taxon>
        <taxon>Nematoda</taxon>
        <taxon>Chromadorea</taxon>
        <taxon>Rhabditida</taxon>
        <taxon>Tylenchina</taxon>
        <taxon>Panagrolaimomorpha</taxon>
        <taxon>Strongyloidoidea</taxon>
        <taxon>Strongyloididae</taxon>
        <taxon>Parastrongyloides</taxon>
    </lineage>
</organism>
<protein>
    <submittedName>
        <fullName evidence="2">Uncharacterized protein</fullName>
    </submittedName>
</protein>
<sequence>MGCRLSKSISQSDLQDLCNEKNLAIRDTVVKANCNGNTICCSNTVKTIKDENVEETNLYTNSENIDINIENSNNNGLLTINNTSNNEKQLSLIESSSQIEFFKMLDEKIAQGAKNLPPELEDDDY</sequence>
<keyword evidence="1" id="KW-1185">Reference proteome</keyword>
<dbReference type="WBParaSite" id="PTRK_0001319100.1">
    <property type="protein sequence ID" value="PTRK_0001319100.1"/>
    <property type="gene ID" value="PTRK_0001319100"/>
</dbReference>
<accession>A0A0N4ZWX6</accession>
<dbReference type="InterPro" id="IPR027967">
    <property type="entry name" value="DUF4612"/>
</dbReference>
<evidence type="ECO:0000313" key="1">
    <source>
        <dbReference type="Proteomes" id="UP000038045"/>
    </source>
</evidence>
<evidence type="ECO:0000313" key="2">
    <source>
        <dbReference type="WBParaSite" id="PTRK_0001319100.1"/>
    </source>
</evidence>
<dbReference type="Proteomes" id="UP000038045">
    <property type="component" value="Unplaced"/>
</dbReference>